<protein>
    <submittedName>
        <fullName evidence="1">Uncharacterized protein</fullName>
    </submittedName>
</protein>
<organism evidence="1">
    <name type="scientific">Tanacetum cinerariifolium</name>
    <name type="common">Dalmatian daisy</name>
    <name type="synonym">Chrysanthemum cinerariifolium</name>
    <dbReference type="NCBI Taxonomy" id="118510"/>
    <lineage>
        <taxon>Eukaryota</taxon>
        <taxon>Viridiplantae</taxon>
        <taxon>Streptophyta</taxon>
        <taxon>Embryophyta</taxon>
        <taxon>Tracheophyta</taxon>
        <taxon>Spermatophyta</taxon>
        <taxon>Magnoliopsida</taxon>
        <taxon>eudicotyledons</taxon>
        <taxon>Gunneridae</taxon>
        <taxon>Pentapetalae</taxon>
        <taxon>asterids</taxon>
        <taxon>campanulids</taxon>
        <taxon>Asterales</taxon>
        <taxon>Asteraceae</taxon>
        <taxon>Asteroideae</taxon>
        <taxon>Anthemideae</taxon>
        <taxon>Anthemidinae</taxon>
        <taxon>Tanacetum</taxon>
    </lineage>
</organism>
<accession>A0A699JE76</accession>
<dbReference type="AlphaFoldDB" id="A0A699JE76"/>
<comment type="caution">
    <text evidence="1">The sequence shown here is derived from an EMBL/GenBank/DDBJ whole genome shotgun (WGS) entry which is preliminary data.</text>
</comment>
<gene>
    <name evidence="1" type="ORF">Tci_602955</name>
</gene>
<proteinExistence type="predicted"/>
<name>A0A699JE76_TANCI</name>
<dbReference type="EMBL" id="BKCJ010402296">
    <property type="protein sequence ID" value="GFA30983.1"/>
    <property type="molecule type" value="Genomic_DNA"/>
</dbReference>
<feature type="non-terminal residue" evidence="1">
    <location>
        <position position="1"/>
    </location>
</feature>
<evidence type="ECO:0000313" key="1">
    <source>
        <dbReference type="EMBL" id="GFA30983.1"/>
    </source>
</evidence>
<sequence>KYVPTVNQQQPKFSPLDLGLNVLVFKHGDDPIDPINHMMLFLTSIVTSRYPTINNQLKNSSNPWQQATVNNGRVTLQPVQGRQTTFVAGCGTTSFRVKNGKIKMNQVLNENERLSEQIINKDTLNIVVNSSVDNASTYKQLYDSIKSTRVRSKEQCDELINQVNLKSVEISDLNANLQEQGLIIASLRDELRKLKEKAIVDTMVSPHTIDPKMLKVDV</sequence>
<reference evidence="1" key="1">
    <citation type="journal article" date="2019" name="Sci. Rep.">
        <title>Draft genome of Tanacetum cinerariifolium, the natural source of mosquito coil.</title>
        <authorList>
            <person name="Yamashiro T."/>
            <person name="Shiraishi A."/>
            <person name="Satake H."/>
            <person name="Nakayama K."/>
        </authorList>
    </citation>
    <scope>NUCLEOTIDE SEQUENCE</scope>
</reference>